<dbReference type="CDD" id="cd13121">
    <property type="entry name" value="BF2867_like_C"/>
    <property type="match status" value="2"/>
</dbReference>
<keyword evidence="4" id="KW-1185">Reference proteome</keyword>
<dbReference type="Gene3D" id="2.60.40.2620">
    <property type="entry name" value="Fimbrillin-like"/>
    <property type="match status" value="1"/>
</dbReference>
<accession>A0A1M6BVG1</accession>
<dbReference type="CDD" id="cd13120">
    <property type="entry name" value="BF2867_like_N"/>
    <property type="match status" value="1"/>
</dbReference>
<keyword evidence="2" id="KW-0732">Signal</keyword>
<evidence type="ECO:0000256" key="2">
    <source>
        <dbReference type="SAM" id="SignalP"/>
    </source>
</evidence>
<feature type="compositionally biased region" description="Polar residues" evidence="1">
    <location>
        <begin position="350"/>
        <end position="360"/>
    </location>
</feature>
<organism evidence="3 4">
    <name type="scientific">Bacteroides stercorirosoris</name>
    <dbReference type="NCBI Taxonomy" id="871324"/>
    <lineage>
        <taxon>Bacteria</taxon>
        <taxon>Pseudomonadati</taxon>
        <taxon>Bacteroidota</taxon>
        <taxon>Bacteroidia</taxon>
        <taxon>Bacteroidales</taxon>
        <taxon>Bacteroidaceae</taxon>
        <taxon>Bacteroides</taxon>
    </lineage>
</organism>
<dbReference type="Gene3D" id="2.60.40.2630">
    <property type="match status" value="2"/>
</dbReference>
<proteinExistence type="predicted"/>
<feature type="chain" id="PRO_5012047997" evidence="2">
    <location>
        <begin position="23"/>
        <end position="571"/>
    </location>
</feature>
<dbReference type="AlphaFoldDB" id="A0A1M6BVG1"/>
<dbReference type="Pfam" id="PF13149">
    <property type="entry name" value="Mfa_like_1"/>
    <property type="match status" value="2"/>
</dbReference>
<dbReference type="InterPro" id="IPR042278">
    <property type="entry name" value="Mfa-like_1_N"/>
</dbReference>
<dbReference type="EMBL" id="FQZN01000003">
    <property type="protein sequence ID" value="SHI52661.1"/>
    <property type="molecule type" value="Genomic_DNA"/>
</dbReference>
<dbReference type="RefSeq" id="WP_073312755.1">
    <property type="nucleotide sequence ID" value="NZ_FQZN01000003.1"/>
</dbReference>
<evidence type="ECO:0000313" key="4">
    <source>
        <dbReference type="Proteomes" id="UP000184192"/>
    </source>
</evidence>
<sequence length="571" mass="58477">MKYLSILAALALLASCTNSENAPGTGDSEQPVPVSLSAGIAPTRVVNDEWTAGDAIGLSLYAAGTTEPASPAVLNYRYLATTTGATTGFSPATTQQTAYYPTTGAQVDLLAYYPYAATLNPDGILPLDVSRQQSLPAIDLMSATATADKDHPNVALRFSHRLTRLVFSISGKGSVSTASLVGATLTIRGMDTRADYNLHTDTYTTADAATAAAGNTSSTTAASGDNNTSPQDISVPLNASGTQGTAIVLPRSAAAGAGVSFIITLTDGSHFTAHLSDTHELKAGTSNLFRITLSPEGISITATINPWEDAPETDLSTSPVTIAAATTSSDSNSGDGGGSGNGDGSGDGSETSFSPGSQFTLWAGSPTGTGTLFTLGTDGQWSTASPLYWDAYPAASTTFHALHLPADTPAGNQMPDVMAATAPTERFAPVTLAFAHLTAQLNVTLKPGAGITSEALQTATVTVPQAITAYELKGITLTPGTTRADVTLSGTRDRRHALLLPQTITAGQPLLRLTIGGQTYRLDATARNGAFEAGKSYTLNVTVSNAEITATVSINPWLTGGDSEGDAGMEI</sequence>
<feature type="compositionally biased region" description="Gly residues" evidence="1">
    <location>
        <begin position="334"/>
        <end position="347"/>
    </location>
</feature>
<dbReference type="InterPro" id="IPR025049">
    <property type="entry name" value="Mfa-like_1"/>
</dbReference>
<name>A0A1M6BVG1_9BACE</name>
<evidence type="ECO:0000313" key="3">
    <source>
        <dbReference type="EMBL" id="SHI52661.1"/>
    </source>
</evidence>
<dbReference type="GeneID" id="92710989"/>
<gene>
    <name evidence="3" type="ORF">SAMN05444350_103174</name>
</gene>
<dbReference type="PROSITE" id="PS51257">
    <property type="entry name" value="PROKAR_LIPOPROTEIN"/>
    <property type="match status" value="1"/>
</dbReference>
<reference evidence="4" key="1">
    <citation type="submission" date="2016-11" db="EMBL/GenBank/DDBJ databases">
        <authorList>
            <person name="Varghese N."/>
            <person name="Submissions S."/>
        </authorList>
    </citation>
    <scope>NUCLEOTIDE SEQUENCE [LARGE SCALE GENOMIC DNA]</scope>
    <source>
        <strain evidence="4">DSM 26884</strain>
    </source>
</reference>
<feature type="signal peptide" evidence="2">
    <location>
        <begin position="1"/>
        <end position="22"/>
    </location>
</feature>
<dbReference type="Proteomes" id="UP000184192">
    <property type="component" value="Unassembled WGS sequence"/>
</dbReference>
<protein>
    <submittedName>
        <fullName evidence="3">Fimbrillin-like</fullName>
    </submittedName>
</protein>
<feature type="region of interest" description="Disordered" evidence="1">
    <location>
        <begin position="326"/>
        <end position="360"/>
    </location>
</feature>
<evidence type="ECO:0000256" key="1">
    <source>
        <dbReference type="SAM" id="MobiDB-lite"/>
    </source>
</evidence>